<feature type="compositionally biased region" description="Basic residues" evidence="2">
    <location>
        <begin position="717"/>
        <end position="731"/>
    </location>
</feature>
<feature type="compositionally biased region" description="Basic and acidic residues" evidence="2">
    <location>
        <begin position="33"/>
        <end position="44"/>
    </location>
</feature>
<dbReference type="InterPro" id="IPR005026">
    <property type="entry name" value="SAPAP"/>
</dbReference>
<feature type="region of interest" description="Disordered" evidence="2">
    <location>
        <begin position="154"/>
        <end position="175"/>
    </location>
</feature>
<dbReference type="GO" id="GO:0023052">
    <property type="term" value="P:signaling"/>
    <property type="evidence" value="ECO:0007669"/>
    <property type="project" value="InterPro"/>
</dbReference>
<feature type="region of interest" description="Disordered" evidence="2">
    <location>
        <begin position="1"/>
        <end position="95"/>
    </location>
</feature>
<evidence type="ECO:0008006" key="5">
    <source>
        <dbReference type="Google" id="ProtNLM"/>
    </source>
</evidence>
<dbReference type="Pfam" id="PF03359">
    <property type="entry name" value="GKAP"/>
    <property type="match status" value="1"/>
</dbReference>
<dbReference type="PANTHER" id="PTHR12353">
    <property type="entry name" value="DISKS LARGE-ASSOCIATED PROTEIN DAP SAP90/PSD-95-ASSOCIATED PROTEIN"/>
    <property type="match status" value="1"/>
</dbReference>
<comment type="similarity">
    <text evidence="1">Belongs to the SAPAP family.</text>
</comment>
<evidence type="ECO:0000256" key="2">
    <source>
        <dbReference type="SAM" id="MobiDB-lite"/>
    </source>
</evidence>
<feature type="region of interest" description="Disordered" evidence="2">
    <location>
        <begin position="492"/>
        <end position="524"/>
    </location>
</feature>
<dbReference type="PANTHER" id="PTHR12353:SF1">
    <property type="entry name" value="DISKS LARGE-ASSOCIATED PROTEIN 5"/>
    <property type="match status" value="1"/>
</dbReference>
<feature type="region of interest" description="Disordered" evidence="2">
    <location>
        <begin position="953"/>
        <end position="975"/>
    </location>
</feature>
<sequence>MEFKAFFKNTSLKHRANNAKEEVNRQKLKRAAVRHELRQSHRNLENGSDEENGEPQQQHQRQLPHQQYQEGRKLSNTGKITNRAPSEDELYRSRLQRLMRYREQKQRLHEEKKSKRKIPFVPYVPKTIVEAIQELQPAKQETRKPLGEMIEQEKKKHINHERKTPVPSKNVKPRVDCWRTKKIVSRAGENVPPRPNPLSEKKVVRSVERPVVKPPKSAHKRPKDALPATNSMKIARPAVVKTQTVRPASQKKPEFAFKVKPPPPAECANGNSGTVGTSVLATSTVRKIRKPLTFSFEMAAQKNMQQKLNVIKAEDLFEGISPIEVETSPIKHPTASGVSQSPVAKKAEIKSGDDSIWDPQPVACLSTYDLTVMNGTASPALVAPEVVATEMEQDAEEGNVSEWLPAQVHEIEIVIDDSDEVFKEAEMVEVSLSAERRRKPALNESFTINVDVEPSDRHEPTEHHLPLEQPIVDAKATEASPKPLAGMMETEPTVQPIQQQNPSSPQGTDELNESKTKKRASLTFTEEPLETEIVPSRSNLSLEEKIKLDAANRSAITDTPSRCSRRRSSVGLPLSVVEPEDGEAAAPPKEVQDKTRSYYDKMEHELSRLQSLCDMYAPFLEATHELNDHCRGLILAAQGQTTILINKKFTKFRELIGHYEKKWNDRKVRHDDLDGFWLMLSLDLENLDKRFDELRVLKENGWQETEVAPPKQEQPKTKKLRAGGGVRKRDKKAAAGGTKATSSVIADLIRKARQEKQKQKTTVEDLEPLKESVAVMTTPAKRSVKFGKSPRRSSGRKRSSLCAGDSPVVFLWDLESKAADVSKRRTIFPDITIKKPEEVKSILKTPKVKNSRSAKSVLFLDSGLDTPPARRRNTYRSVADTPKPRIKFNDELEIEHIDNLAARTPSRLDVEIQKRLQQSLLHDSTVSLRSKTNDDDDDDDSDERLKKQARKVYARGTPRRNDRGSAATGHRRSSRRASCIIAELFDEDSSDTNSWYKDREEETGN</sequence>
<dbReference type="AlphaFoldDB" id="A0A182P0R6"/>
<dbReference type="STRING" id="199890.A0A182P0R6"/>
<evidence type="ECO:0000313" key="3">
    <source>
        <dbReference type="EnsemblMetazoa" id="AEPI000498-PA"/>
    </source>
</evidence>
<name>A0A182P0R6_9DIPT</name>
<organism evidence="3 4">
    <name type="scientific">Anopheles epiroticus</name>
    <dbReference type="NCBI Taxonomy" id="199890"/>
    <lineage>
        <taxon>Eukaryota</taxon>
        <taxon>Metazoa</taxon>
        <taxon>Ecdysozoa</taxon>
        <taxon>Arthropoda</taxon>
        <taxon>Hexapoda</taxon>
        <taxon>Insecta</taxon>
        <taxon>Pterygota</taxon>
        <taxon>Neoptera</taxon>
        <taxon>Endopterygota</taxon>
        <taxon>Diptera</taxon>
        <taxon>Nematocera</taxon>
        <taxon>Culicoidea</taxon>
        <taxon>Culicidae</taxon>
        <taxon>Anophelinae</taxon>
        <taxon>Anopheles</taxon>
    </lineage>
</organism>
<feature type="compositionally biased region" description="Low complexity" evidence="2">
    <location>
        <begin position="55"/>
        <end position="69"/>
    </location>
</feature>
<reference evidence="3" key="2">
    <citation type="submission" date="2020-05" db="UniProtKB">
        <authorList>
            <consortium name="EnsemblMetazoa"/>
        </authorList>
    </citation>
    <scope>IDENTIFICATION</scope>
    <source>
        <strain evidence="3">Epiroticus2</strain>
    </source>
</reference>
<feature type="compositionally biased region" description="Low complexity" evidence="2">
    <location>
        <begin position="495"/>
        <end position="506"/>
    </location>
</feature>
<feature type="compositionally biased region" description="Polar residues" evidence="2">
    <location>
        <begin position="74"/>
        <end position="84"/>
    </location>
</feature>
<feature type="region of interest" description="Disordered" evidence="2">
    <location>
        <begin position="704"/>
        <end position="739"/>
    </location>
</feature>
<keyword evidence="4" id="KW-1185">Reference proteome</keyword>
<protein>
    <recommendedName>
        <fullName evidence="5">Guanylate kinase-associated protein mars</fullName>
    </recommendedName>
</protein>
<reference evidence="4" key="1">
    <citation type="submission" date="2013-03" db="EMBL/GenBank/DDBJ databases">
        <title>The Genome Sequence of Anopheles epiroticus epiroticus2.</title>
        <authorList>
            <consortium name="The Broad Institute Genomics Platform"/>
            <person name="Neafsey D.E."/>
            <person name="Howell P."/>
            <person name="Walker B."/>
            <person name="Young S.K."/>
            <person name="Zeng Q."/>
            <person name="Gargeya S."/>
            <person name="Fitzgerald M."/>
            <person name="Haas B."/>
            <person name="Abouelleil A."/>
            <person name="Allen A.W."/>
            <person name="Alvarado L."/>
            <person name="Arachchi H.M."/>
            <person name="Berlin A.M."/>
            <person name="Chapman S.B."/>
            <person name="Gainer-Dewar J."/>
            <person name="Goldberg J."/>
            <person name="Griggs A."/>
            <person name="Gujja S."/>
            <person name="Hansen M."/>
            <person name="Howarth C."/>
            <person name="Imamovic A."/>
            <person name="Ireland A."/>
            <person name="Larimer J."/>
            <person name="McCowan C."/>
            <person name="Murphy C."/>
            <person name="Pearson M."/>
            <person name="Poon T.W."/>
            <person name="Priest M."/>
            <person name="Roberts A."/>
            <person name="Saif S."/>
            <person name="Shea T."/>
            <person name="Sisk P."/>
            <person name="Sykes S."/>
            <person name="Wortman J."/>
            <person name="Nusbaum C."/>
            <person name="Birren B."/>
        </authorList>
    </citation>
    <scope>NUCLEOTIDE SEQUENCE [LARGE SCALE GENOMIC DNA]</scope>
    <source>
        <strain evidence="4">Epiroticus2</strain>
    </source>
</reference>
<proteinExistence type="inferred from homology"/>
<dbReference type="VEuPathDB" id="VectorBase:AEPI000498"/>
<evidence type="ECO:0000256" key="1">
    <source>
        <dbReference type="ARBA" id="ARBA00008839"/>
    </source>
</evidence>
<dbReference type="EnsemblMetazoa" id="AEPI000498-RA">
    <property type="protein sequence ID" value="AEPI000498-PA"/>
    <property type="gene ID" value="AEPI000498"/>
</dbReference>
<evidence type="ECO:0000313" key="4">
    <source>
        <dbReference type="Proteomes" id="UP000075885"/>
    </source>
</evidence>
<dbReference type="Proteomes" id="UP000075885">
    <property type="component" value="Unassembled WGS sequence"/>
</dbReference>
<accession>A0A182P0R6</accession>